<proteinExistence type="predicted"/>
<dbReference type="Pfam" id="PF00646">
    <property type="entry name" value="F-box"/>
    <property type="match status" value="1"/>
</dbReference>
<organism evidence="2 3">
    <name type="scientific">Arabidopsis thaliana x Arabidopsis arenosa</name>
    <dbReference type="NCBI Taxonomy" id="1240361"/>
    <lineage>
        <taxon>Eukaryota</taxon>
        <taxon>Viridiplantae</taxon>
        <taxon>Streptophyta</taxon>
        <taxon>Embryophyta</taxon>
        <taxon>Tracheophyta</taxon>
        <taxon>Spermatophyta</taxon>
        <taxon>Magnoliopsida</taxon>
        <taxon>eudicotyledons</taxon>
        <taxon>Gunneridae</taxon>
        <taxon>Pentapetalae</taxon>
        <taxon>rosids</taxon>
        <taxon>malvids</taxon>
        <taxon>Brassicales</taxon>
        <taxon>Brassicaceae</taxon>
        <taxon>Camelineae</taxon>
        <taxon>Arabidopsis</taxon>
    </lineage>
</organism>
<dbReference type="InterPro" id="IPR053781">
    <property type="entry name" value="F-box_AtFBL13-like"/>
</dbReference>
<dbReference type="CDD" id="cd22160">
    <property type="entry name" value="F-box_AtFBL13-like"/>
    <property type="match status" value="1"/>
</dbReference>
<feature type="domain" description="F-box" evidence="1">
    <location>
        <begin position="17"/>
        <end position="53"/>
    </location>
</feature>
<dbReference type="SMART" id="SM00579">
    <property type="entry name" value="FBD"/>
    <property type="match status" value="1"/>
</dbReference>
<dbReference type="Pfam" id="PF08387">
    <property type="entry name" value="FBD"/>
    <property type="match status" value="1"/>
</dbReference>
<dbReference type="EMBL" id="JAEFBK010000010">
    <property type="protein sequence ID" value="KAG7558975.1"/>
    <property type="molecule type" value="Genomic_DNA"/>
</dbReference>
<dbReference type="InterPro" id="IPR006566">
    <property type="entry name" value="FBD"/>
</dbReference>
<name>A0A8T1ZKJ0_9BRAS</name>
<dbReference type="PANTHER" id="PTHR31900:SF33">
    <property type="entry name" value="PROTEIN WITH RNI-LIKE_FBD-LIKE DOMAIN"/>
    <property type="match status" value="1"/>
</dbReference>
<dbReference type="Proteomes" id="UP000694240">
    <property type="component" value="Chromosome 10"/>
</dbReference>
<keyword evidence="3" id="KW-1185">Reference proteome</keyword>
<dbReference type="PANTHER" id="PTHR31900">
    <property type="entry name" value="F-BOX/RNI SUPERFAMILY PROTEIN-RELATED"/>
    <property type="match status" value="1"/>
</dbReference>
<dbReference type="Pfam" id="PF24758">
    <property type="entry name" value="LRR_At5g56370"/>
    <property type="match status" value="1"/>
</dbReference>
<dbReference type="InterPro" id="IPR055411">
    <property type="entry name" value="LRR_FXL15/At3g58940/PEG3-like"/>
</dbReference>
<gene>
    <name evidence="2" type="ORF">ISN45_Aa05g005860</name>
</gene>
<accession>A0A8T1ZKJ0</accession>
<comment type="caution">
    <text evidence="2">The sequence shown here is derived from an EMBL/GenBank/DDBJ whole genome shotgun (WGS) entry which is preliminary data.</text>
</comment>
<dbReference type="InterPro" id="IPR050232">
    <property type="entry name" value="FBL13/AtMIF1-like"/>
</dbReference>
<sequence>MKERKAKGICHEGSTRGDMISKLPESLISRILLYLPTKEVVRTSVLSNKWKSVWLLVPELGLDSSEFPDYNAFVSFMDRFLDFYREEKSCLDKLELRIRKDKNDQSCVTRWIDFVATHKVKRLDVEYLYVHRKCFEVMPVSLYVCETLLYLRLNRVFVGSFESVSLPRLKTMSLEKNLYANATGLESLISSCPVLEDLSIIRRLDDNVKVLRVLSQTITTLRIGFDRSGDHGFFYFNWETLALFMGLTYSMVKTKQMTVSSVPQCLLSSLEFVDIKSQCQAELVAMELAKYFAENSAILKKLVLSWKGSNSILEEDSVLRDLLALLKQPSKCQIEVCGPLKRLVSGS</sequence>
<dbReference type="InterPro" id="IPR001810">
    <property type="entry name" value="F-box_dom"/>
</dbReference>
<protein>
    <submittedName>
        <fullName evidence="2">F-box domain</fullName>
    </submittedName>
</protein>
<reference evidence="2 3" key="1">
    <citation type="submission" date="2020-12" db="EMBL/GenBank/DDBJ databases">
        <title>Concerted genomic and epigenomic changes stabilize Arabidopsis allopolyploids.</title>
        <authorList>
            <person name="Chen Z."/>
        </authorList>
    </citation>
    <scope>NUCLEOTIDE SEQUENCE [LARGE SCALE GENOMIC DNA]</scope>
    <source>
        <strain evidence="2">Allo738</strain>
        <tissue evidence="2">Leaf</tissue>
    </source>
</reference>
<evidence type="ECO:0000259" key="1">
    <source>
        <dbReference type="PROSITE" id="PS50181"/>
    </source>
</evidence>
<evidence type="ECO:0000313" key="2">
    <source>
        <dbReference type="EMBL" id="KAG7558975.1"/>
    </source>
</evidence>
<evidence type="ECO:0000313" key="3">
    <source>
        <dbReference type="Proteomes" id="UP000694240"/>
    </source>
</evidence>
<dbReference type="PROSITE" id="PS50181">
    <property type="entry name" value="FBOX"/>
    <property type="match status" value="1"/>
</dbReference>
<dbReference type="AlphaFoldDB" id="A0A8T1ZKJ0"/>